<proteinExistence type="predicted"/>
<evidence type="ECO:0000313" key="1">
    <source>
        <dbReference type="EMBL" id="CAD7445854.1"/>
    </source>
</evidence>
<name>A0A7R9F2L6_9NEOP</name>
<accession>A0A7R9F2L6</accession>
<gene>
    <name evidence="1" type="ORF">TBIB3V08_LOCUS8198</name>
</gene>
<organism evidence="1">
    <name type="scientific">Timema bartmani</name>
    <dbReference type="NCBI Taxonomy" id="61472"/>
    <lineage>
        <taxon>Eukaryota</taxon>
        <taxon>Metazoa</taxon>
        <taxon>Ecdysozoa</taxon>
        <taxon>Arthropoda</taxon>
        <taxon>Hexapoda</taxon>
        <taxon>Insecta</taxon>
        <taxon>Pterygota</taxon>
        <taxon>Neoptera</taxon>
        <taxon>Polyneoptera</taxon>
        <taxon>Phasmatodea</taxon>
        <taxon>Timematodea</taxon>
        <taxon>Timematoidea</taxon>
        <taxon>Timematidae</taxon>
        <taxon>Timema</taxon>
    </lineage>
</organism>
<sequence length="76" mass="8467">MSCGRMARLIHHCGTPFVELYLRSRHPWVATSLVGWFRALRLVSACTSPTGDYSLNGEPPWTADSTCHCLPSCDRS</sequence>
<reference evidence="1" key="1">
    <citation type="submission" date="2020-11" db="EMBL/GenBank/DDBJ databases">
        <authorList>
            <person name="Tran Van P."/>
        </authorList>
    </citation>
    <scope>NUCLEOTIDE SEQUENCE</scope>
</reference>
<dbReference type="AlphaFoldDB" id="A0A7R9F2L6"/>
<dbReference type="EMBL" id="OD567560">
    <property type="protein sequence ID" value="CAD7445854.1"/>
    <property type="molecule type" value="Genomic_DNA"/>
</dbReference>
<protein>
    <submittedName>
        <fullName evidence="1">Uncharacterized protein</fullName>
    </submittedName>
</protein>